<dbReference type="Pfam" id="PF09375">
    <property type="entry name" value="Peptidase_M75"/>
    <property type="match status" value="1"/>
</dbReference>
<dbReference type="Gene3D" id="1.20.1420.20">
    <property type="entry name" value="M75 peptidase, HXXE motif"/>
    <property type="match status" value="1"/>
</dbReference>
<protein>
    <submittedName>
        <fullName evidence="5">Peptidase M75 superfamily protein</fullName>
    </submittedName>
</protein>
<organism evidence="5 6">
    <name type="scientific">Neotamlana sedimentorum</name>
    <dbReference type="NCBI Taxonomy" id="1435349"/>
    <lineage>
        <taxon>Bacteria</taxon>
        <taxon>Pseudomonadati</taxon>
        <taxon>Bacteroidota</taxon>
        <taxon>Flavobacteriia</taxon>
        <taxon>Flavobacteriales</taxon>
        <taxon>Flavobacteriaceae</taxon>
        <taxon>Neotamlana</taxon>
    </lineage>
</organism>
<dbReference type="GO" id="GO:0030313">
    <property type="term" value="C:cell envelope"/>
    <property type="evidence" value="ECO:0007669"/>
    <property type="project" value="UniProtKB-SubCell"/>
</dbReference>
<dbReference type="PROSITE" id="PS51257">
    <property type="entry name" value="PROKAR_LIPOPROTEIN"/>
    <property type="match status" value="1"/>
</dbReference>
<dbReference type="EMBL" id="JTDW01000016">
    <property type="protein sequence ID" value="KJD32773.1"/>
    <property type="molecule type" value="Genomic_DNA"/>
</dbReference>
<accession>A0A0D7W266</accession>
<evidence type="ECO:0000256" key="3">
    <source>
        <dbReference type="SAM" id="SignalP"/>
    </source>
</evidence>
<evidence type="ECO:0000313" key="5">
    <source>
        <dbReference type="EMBL" id="KJD32773.1"/>
    </source>
</evidence>
<comment type="subcellular location">
    <subcellularLocation>
        <location evidence="1">Cell envelope</location>
    </subcellularLocation>
</comment>
<dbReference type="PATRIC" id="fig|1435349.4.peg.1011"/>
<keyword evidence="6" id="KW-1185">Reference proteome</keyword>
<evidence type="ECO:0000259" key="4">
    <source>
        <dbReference type="Pfam" id="PF09375"/>
    </source>
</evidence>
<reference evidence="5 6" key="1">
    <citation type="submission" date="2014-11" db="EMBL/GenBank/DDBJ databases">
        <title>Tamlana sedimentorum sp. nov., isolated from shallow sand sediments of the Sea of Japan.</title>
        <authorList>
            <person name="Romanenko L.A."/>
        </authorList>
    </citation>
    <scope>NUCLEOTIDE SEQUENCE [LARGE SCALE GENOMIC DNA]</scope>
    <source>
        <strain evidence="5 6">JCM 19808</strain>
    </source>
</reference>
<comment type="caution">
    <text evidence="5">The sequence shown here is derived from an EMBL/GenBank/DDBJ whole genome shotgun (WGS) entry which is preliminary data.</text>
</comment>
<gene>
    <name evidence="5" type="ORF">PW52_14930</name>
</gene>
<evidence type="ECO:0000256" key="1">
    <source>
        <dbReference type="ARBA" id="ARBA00004196"/>
    </source>
</evidence>
<dbReference type="OrthoDB" id="650514at2"/>
<name>A0A0D7W266_9FLAO</name>
<proteinExistence type="predicted"/>
<dbReference type="AlphaFoldDB" id="A0A0D7W266"/>
<dbReference type="Proteomes" id="UP000032578">
    <property type="component" value="Unassembled WGS sequence"/>
</dbReference>
<feature type="signal peptide" evidence="3">
    <location>
        <begin position="1"/>
        <end position="23"/>
    </location>
</feature>
<dbReference type="CDD" id="cd14659">
    <property type="entry name" value="Imelysin-like_IPPA"/>
    <property type="match status" value="1"/>
</dbReference>
<feature type="chain" id="PRO_5002325602" evidence="3">
    <location>
        <begin position="24"/>
        <end position="363"/>
    </location>
</feature>
<sequence length="363" mass="39953">MKKIILGTIIIGFIIACSSSSSGGSGGTTDNYDRSALLVNLADNIIIPAFQDLETELSALTEAKNNFVATPNQANLEALRASWLTAYTAWQYVEMFNIGEAETVLYGFQMNIYPTNIDDISANINSGSYDLTHPNNNDAVGFPAVDYMIYGLADNDTDILTFYQSENYTSYLSDLIDQMKSLTSSVLTNWNSSYRNTFVSQTGNTATSSLNKFTNDFIYYFEKGLRANKFGIPAGVFSTDPLPETVEALYAKAFSKDLALEALSAVEAVFYGDAFSGSGSGESFESYLISLDRADLVTEITTKFEDAREKIEALDDSFYDQINTDNTKMTEAYDALQLLVVSFKVDMLQAFDISVDYLDADGD</sequence>
<keyword evidence="2 3" id="KW-0732">Signal</keyword>
<evidence type="ECO:0000256" key="2">
    <source>
        <dbReference type="ARBA" id="ARBA00022729"/>
    </source>
</evidence>
<dbReference type="STRING" id="1435349.PW52_14930"/>
<dbReference type="InterPro" id="IPR018976">
    <property type="entry name" value="Imelysin-like"/>
</dbReference>
<dbReference type="RefSeq" id="WP_044633783.1">
    <property type="nucleotide sequence ID" value="NZ_JTDW01000016.1"/>
</dbReference>
<dbReference type="InterPro" id="IPR038352">
    <property type="entry name" value="Imelysin_sf"/>
</dbReference>
<dbReference type="InterPro" id="IPR034984">
    <property type="entry name" value="Imelysin-like_IPPA"/>
</dbReference>
<feature type="domain" description="Imelysin-like" evidence="4">
    <location>
        <begin position="46"/>
        <end position="337"/>
    </location>
</feature>
<evidence type="ECO:0000313" key="6">
    <source>
        <dbReference type="Proteomes" id="UP000032578"/>
    </source>
</evidence>